<evidence type="ECO:0000256" key="2">
    <source>
        <dbReference type="ARBA" id="ARBA00022690"/>
    </source>
</evidence>
<dbReference type="SUPFAM" id="SSF56574">
    <property type="entry name" value="Serpins"/>
    <property type="match status" value="3"/>
</dbReference>
<dbReference type="FunFam" id="3.30.497.10:FF:000001">
    <property type="entry name" value="Serine protease inhibitor"/>
    <property type="match status" value="2"/>
</dbReference>
<comment type="similarity">
    <text evidence="1 4">Belongs to the serpin family.</text>
</comment>
<evidence type="ECO:0000259" key="6">
    <source>
        <dbReference type="SMART" id="SM00093"/>
    </source>
</evidence>
<evidence type="ECO:0000256" key="3">
    <source>
        <dbReference type="ARBA" id="ARBA00022900"/>
    </source>
</evidence>
<keyword evidence="8" id="KW-1185">Reference proteome</keyword>
<keyword evidence="5" id="KW-0732">Signal</keyword>
<dbReference type="InterPro" id="IPR042185">
    <property type="entry name" value="Serpin_sf_2"/>
</dbReference>
<feature type="domain" description="Serpin" evidence="6">
    <location>
        <begin position="46"/>
        <end position="412"/>
    </location>
</feature>
<evidence type="ECO:0000313" key="8">
    <source>
        <dbReference type="Proteomes" id="UP000807504"/>
    </source>
</evidence>
<dbReference type="InterPro" id="IPR023796">
    <property type="entry name" value="Serpin_dom"/>
</dbReference>
<dbReference type="InterPro" id="IPR023795">
    <property type="entry name" value="Serpin_CS"/>
</dbReference>
<keyword evidence="3" id="KW-0722">Serine protease inhibitor</keyword>
<accession>A0A8T0EHE1</accession>
<comment type="caution">
    <text evidence="7">The sequence shown here is derived from an EMBL/GenBank/DDBJ whole genome shotgun (WGS) entry which is preliminary data.</text>
</comment>
<dbReference type="AlphaFoldDB" id="A0A8T0EHE1"/>
<dbReference type="Gene3D" id="2.30.39.10">
    <property type="entry name" value="Alpha-1-antitrypsin, domain 1"/>
    <property type="match status" value="4"/>
</dbReference>
<proteinExistence type="inferred from homology"/>
<dbReference type="Pfam" id="PF00079">
    <property type="entry name" value="Serpin"/>
    <property type="match status" value="4"/>
</dbReference>
<gene>
    <name evidence="7" type="ORF">HNY73_016097</name>
</gene>
<name>A0A8T0EHE1_ARGBR</name>
<protein>
    <submittedName>
        <fullName evidence="7">Serpin B8 like protein</fullName>
    </submittedName>
</protein>
<organism evidence="7 8">
    <name type="scientific">Argiope bruennichi</name>
    <name type="common">Wasp spider</name>
    <name type="synonym">Aranea bruennichi</name>
    <dbReference type="NCBI Taxonomy" id="94029"/>
    <lineage>
        <taxon>Eukaryota</taxon>
        <taxon>Metazoa</taxon>
        <taxon>Ecdysozoa</taxon>
        <taxon>Arthropoda</taxon>
        <taxon>Chelicerata</taxon>
        <taxon>Arachnida</taxon>
        <taxon>Araneae</taxon>
        <taxon>Araneomorphae</taxon>
        <taxon>Entelegynae</taxon>
        <taxon>Araneoidea</taxon>
        <taxon>Araneidae</taxon>
        <taxon>Argiope</taxon>
    </lineage>
</organism>
<reference evidence="7" key="2">
    <citation type="submission" date="2020-06" db="EMBL/GenBank/DDBJ databases">
        <authorList>
            <person name="Sheffer M."/>
        </authorList>
    </citation>
    <scope>NUCLEOTIDE SEQUENCE</scope>
</reference>
<dbReference type="CDD" id="cd19577">
    <property type="entry name" value="serpinJ_IRS-2-like"/>
    <property type="match status" value="1"/>
</dbReference>
<feature type="domain" description="Serpin" evidence="6">
    <location>
        <begin position="837"/>
        <end position="1089"/>
    </location>
</feature>
<sequence>MACVSVFSVLLAFCVALASAETSCTQQEMAKENLQKLALANNELAFNLHRKLASGSSENVFFSPFSISTAFAMLFYGAREDTAQELRETLGYEKADILSDVVHDSFNRFLTEVLSSGDSSDGYVLNAANAVLVDKRLELLEEYKSNVEELYKAAVRDVDFMTEAPKVVKDINAWVREKTNGKIEKLFDELSPSTVLVLLNAVYFKGTWKTQFEKSHTRDQLFYNNGLQSAGKKVPLMHLTAQFPYTSVDNFQVLELPYKGENVSMLILLPNQRDGLQALEQNLTPEKLADVQQKLYKTKVEVSLPKFKLQFEKELSPEMKALGANQIFNAGSADFSGMTSCKNVFVSQILHKAVIEVNEEGSEAAAVTGIVANRMRPIVDMTPVFKADHPFLFAIVEKSSNMILFLGRLSANLETKGHATVTIEFYSHISYRPTIIMKSIDMLRVFFVFYVTLTSTSALFASDEVSKENVRKLAVANNELAFNLHRKLISGSPGNVFFSPFSISSAFGMLFYGTRGETAQELRNVLGYEKADLANEYVSESFNHFLSEVLRNGNSSDGYVLNISNAALVDKRLDLLEEYRNNVQELYKAAVRDVDFAREAPQIVKEINAWVKEKTNGKIEKLFDQLSPSTVLVLLNAVYFKGTWKTQFEPQRTFDEVFYNNGIEGRSVQMMHITSRLPYASVEDFQVLEIPYKGDNELSSEMQALGANQIFNAGSADFSGMTSSRNVEASEIVHKAVIEVNEEGSEAAAVTGIVMMLTSSVVHRITEFRADHPFLFAIVEKESNTILFLGRGYNMKSISGFCAFFVTCVALTSTGVISTPSTENFKKLALANNELAFNLYRKIAFESSENVLFSPFSIATIFGMLFCGARGQTAEELRQVLGYVKAGLPNNLVHETFSQYLRNVSNNEDSSNGYALKTANAAFADKRLELLMEYRRNIQALYGADVREVDFSKEAPTIVEEINNYVRNKTSGKIDKLFDQLDPSTVLLFLNAVYFKGTWKTQFETNETREEIFYNYGLESEPRRVQFMHLSSSFPHVYYGDFQVLELPYKGENVSMLIFLPDQRVGLLTLEESLTPEKLVEVQLVCTKEM</sequence>
<feature type="domain" description="Serpin" evidence="6">
    <location>
        <begin position="482"/>
        <end position="795"/>
    </location>
</feature>
<dbReference type="GO" id="GO:0004867">
    <property type="term" value="F:serine-type endopeptidase inhibitor activity"/>
    <property type="evidence" value="ECO:0007669"/>
    <property type="project" value="UniProtKB-KW"/>
</dbReference>
<evidence type="ECO:0000313" key="7">
    <source>
        <dbReference type="EMBL" id="KAF8773433.1"/>
    </source>
</evidence>
<keyword evidence="2" id="KW-0646">Protease inhibitor</keyword>
<dbReference type="PROSITE" id="PS00284">
    <property type="entry name" value="SERPIN"/>
    <property type="match status" value="2"/>
</dbReference>
<reference evidence="7" key="1">
    <citation type="journal article" date="2020" name="bioRxiv">
        <title>Chromosome-level reference genome of the European wasp spider Argiope bruennichi: a resource for studies on range expansion and evolutionary adaptation.</title>
        <authorList>
            <person name="Sheffer M.M."/>
            <person name="Hoppe A."/>
            <person name="Krehenwinkel H."/>
            <person name="Uhl G."/>
            <person name="Kuss A.W."/>
            <person name="Jensen L."/>
            <person name="Jensen C."/>
            <person name="Gillespie R.G."/>
            <person name="Hoff K.J."/>
            <person name="Prost S."/>
        </authorList>
    </citation>
    <scope>NUCLEOTIDE SEQUENCE</scope>
</reference>
<dbReference type="InterPro" id="IPR042178">
    <property type="entry name" value="Serpin_sf_1"/>
</dbReference>
<feature type="signal peptide" evidence="5">
    <location>
        <begin position="1"/>
        <end position="20"/>
    </location>
</feature>
<dbReference type="SMART" id="SM00093">
    <property type="entry name" value="SERPIN"/>
    <property type="match status" value="3"/>
</dbReference>
<dbReference type="PANTHER" id="PTHR11461:SF211">
    <property type="entry name" value="GH10112P-RELATED"/>
    <property type="match status" value="1"/>
</dbReference>
<dbReference type="Proteomes" id="UP000807504">
    <property type="component" value="Unassembled WGS sequence"/>
</dbReference>
<dbReference type="InterPro" id="IPR036186">
    <property type="entry name" value="Serpin_sf"/>
</dbReference>
<evidence type="ECO:0000256" key="5">
    <source>
        <dbReference type="SAM" id="SignalP"/>
    </source>
</evidence>
<dbReference type="InterPro" id="IPR000215">
    <property type="entry name" value="Serpin_fam"/>
</dbReference>
<dbReference type="EMBL" id="JABXBU010002227">
    <property type="protein sequence ID" value="KAF8773433.1"/>
    <property type="molecule type" value="Genomic_DNA"/>
</dbReference>
<dbReference type="PANTHER" id="PTHR11461">
    <property type="entry name" value="SERINE PROTEASE INHIBITOR, SERPIN"/>
    <property type="match status" value="1"/>
</dbReference>
<dbReference type="Gene3D" id="3.30.497.10">
    <property type="entry name" value="Antithrombin, subunit I, domain 2"/>
    <property type="match status" value="3"/>
</dbReference>
<dbReference type="GO" id="GO:0005615">
    <property type="term" value="C:extracellular space"/>
    <property type="evidence" value="ECO:0007669"/>
    <property type="project" value="InterPro"/>
</dbReference>
<evidence type="ECO:0000256" key="1">
    <source>
        <dbReference type="ARBA" id="ARBA00009500"/>
    </source>
</evidence>
<evidence type="ECO:0000256" key="4">
    <source>
        <dbReference type="RuleBase" id="RU000411"/>
    </source>
</evidence>
<feature type="chain" id="PRO_5035779231" evidence="5">
    <location>
        <begin position="21"/>
        <end position="1090"/>
    </location>
</feature>